<sequence length="328" mass="36770">MFELTYLLVINILHCNGASADPQFPPGRKLVIDHDGGADDAMAIFMALLYEKYLNGWRYRRIFFNLLSITSIVINNTSFIVFDVPIYRGSERSLVISVPSDYFFGKDGLGDLENVEYQAIPAENLQAAIALIELSKKYAGELTIMAIGSLTNIAMAIRLDPQFIGRLLHLYVGAGHIYSEQQHKPEFNAEMDVEAYHMVAEGATPDKVTIMAFSQVMQSINISLEWRINDLGGIPTKIMQAQNDFERLSLAVSEHWYILDPVVAAATLDNNIITEVRNSENSIILCGDQRGINTNNFMSATPNTKIAYAYNSEYYQDLLIKTFSAEIK</sequence>
<accession>A0ACC1DCR7</accession>
<dbReference type="EMBL" id="CM034391">
    <property type="protein sequence ID" value="KAJ0181408.1"/>
    <property type="molecule type" value="Genomic_DNA"/>
</dbReference>
<name>A0ACC1DCR7_9NEOP</name>
<keyword evidence="2" id="KW-1185">Reference proteome</keyword>
<proteinExistence type="predicted"/>
<comment type="caution">
    <text evidence="1">The sequence shown here is derived from an EMBL/GenBank/DDBJ whole genome shotgun (WGS) entry which is preliminary data.</text>
</comment>
<evidence type="ECO:0000313" key="1">
    <source>
        <dbReference type="EMBL" id="KAJ0181408.1"/>
    </source>
</evidence>
<gene>
    <name evidence="1" type="ORF">K1T71_003493</name>
</gene>
<reference evidence="1 2" key="1">
    <citation type="journal article" date="2021" name="Front. Genet.">
        <title>Chromosome-Level Genome Assembly Reveals Significant Gene Expansion in the Toll and IMD Signaling Pathways of Dendrolimus kikuchii.</title>
        <authorList>
            <person name="Zhou J."/>
            <person name="Wu P."/>
            <person name="Xiong Z."/>
            <person name="Liu N."/>
            <person name="Zhao N."/>
            <person name="Ji M."/>
            <person name="Qiu Y."/>
            <person name="Yang B."/>
        </authorList>
    </citation>
    <scope>NUCLEOTIDE SEQUENCE [LARGE SCALE GENOMIC DNA]</scope>
    <source>
        <strain evidence="1">Ann1</strain>
    </source>
</reference>
<protein>
    <submittedName>
        <fullName evidence="1">Uncharacterized protein</fullName>
    </submittedName>
</protein>
<dbReference type="Proteomes" id="UP000824533">
    <property type="component" value="Linkage Group LG05"/>
</dbReference>
<evidence type="ECO:0000313" key="2">
    <source>
        <dbReference type="Proteomes" id="UP000824533"/>
    </source>
</evidence>
<organism evidence="1 2">
    <name type="scientific">Dendrolimus kikuchii</name>
    <dbReference type="NCBI Taxonomy" id="765133"/>
    <lineage>
        <taxon>Eukaryota</taxon>
        <taxon>Metazoa</taxon>
        <taxon>Ecdysozoa</taxon>
        <taxon>Arthropoda</taxon>
        <taxon>Hexapoda</taxon>
        <taxon>Insecta</taxon>
        <taxon>Pterygota</taxon>
        <taxon>Neoptera</taxon>
        <taxon>Endopterygota</taxon>
        <taxon>Lepidoptera</taxon>
        <taxon>Glossata</taxon>
        <taxon>Ditrysia</taxon>
        <taxon>Bombycoidea</taxon>
        <taxon>Lasiocampidae</taxon>
        <taxon>Dendrolimus</taxon>
    </lineage>
</organism>